<feature type="chain" id="PRO_5040989493" description="Copper chaperone PCu(A)C" evidence="1">
    <location>
        <begin position="36"/>
        <end position="151"/>
    </location>
</feature>
<comment type="caution">
    <text evidence="2">The sequence shown here is derived from an EMBL/GenBank/DDBJ whole genome shotgun (WGS) entry which is preliminary data.</text>
</comment>
<feature type="signal peptide" evidence="1">
    <location>
        <begin position="1"/>
        <end position="35"/>
    </location>
</feature>
<evidence type="ECO:0000313" key="2">
    <source>
        <dbReference type="EMBL" id="MTW17388.1"/>
    </source>
</evidence>
<reference evidence="2 3" key="1">
    <citation type="submission" date="2019-11" db="EMBL/GenBank/DDBJ databases">
        <title>Whole-genome sequence of Rhodoplanes serenus DSM 18633, type strain.</title>
        <authorList>
            <person name="Kyndt J.A."/>
            <person name="Meyer T.E."/>
        </authorList>
    </citation>
    <scope>NUCLEOTIDE SEQUENCE [LARGE SCALE GENOMIC DNA]</scope>
    <source>
        <strain evidence="2 3">DSM 18633</strain>
    </source>
</reference>
<evidence type="ECO:0000313" key="3">
    <source>
        <dbReference type="Proteomes" id="UP000438991"/>
    </source>
</evidence>
<name>A0A9X5ATW8_9BRAD</name>
<keyword evidence="1" id="KW-0732">Signal</keyword>
<protein>
    <recommendedName>
        <fullName evidence="4">Copper chaperone PCu(A)C</fullName>
    </recommendedName>
</protein>
<organism evidence="2 3">
    <name type="scientific">Rhodoplanes serenus</name>
    <dbReference type="NCBI Taxonomy" id="200615"/>
    <lineage>
        <taxon>Bacteria</taxon>
        <taxon>Pseudomonadati</taxon>
        <taxon>Pseudomonadota</taxon>
        <taxon>Alphaproteobacteria</taxon>
        <taxon>Hyphomicrobiales</taxon>
        <taxon>Nitrobacteraceae</taxon>
        <taxon>Rhodoplanes</taxon>
    </lineage>
</organism>
<dbReference type="RefSeq" id="WP_155480110.1">
    <property type="nucleotide sequence ID" value="NZ_WNKV01000010.1"/>
</dbReference>
<evidence type="ECO:0000256" key="1">
    <source>
        <dbReference type="SAM" id="SignalP"/>
    </source>
</evidence>
<accession>A0A9X5ATW8</accession>
<proteinExistence type="predicted"/>
<dbReference type="EMBL" id="WNKV01000010">
    <property type="protein sequence ID" value="MTW17388.1"/>
    <property type="molecule type" value="Genomic_DNA"/>
</dbReference>
<gene>
    <name evidence="2" type="ORF">GJ689_14365</name>
</gene>
<evidence type="ECO:0008006" key="4">
    <source>
        <dbReference type="Google" id="ProtNLM"/>
    </source>
</evidence>
<dbReference type="Proteomes" id="UP000438991">
    <property type="component" value="Unassembled WGS sequence"/>
</dbReference>
<sequence length="151" mass="15855">MLHLRRPVRSRSTHHGRAGAFLRVALVAAATNTFAASAGAHQNEELAGIRGDHGGMLRAAGAYHLELVLSDGELRVWVTDHDMVAQPTAGASGSATVLAGAEKIVVKLTPDGSNGLVGKNPGLRNGRDVRVILHLAMPGTSVQTSFVMNRH</sequence>
<dbReference type="AlphaFoldDB" id="A0A9X5ATW8"/>